<dbReference type="EMBL" id="BAABXL010000001">
    <property type="protein sequence ID" value="GAA6269873.1"/>
    <property type="molecule type" value="Genomic_DNA"/>
</dbReference>
<dbReference type="Proteomes" id="UP001600894">
    <property type="component" value="Unassembled WGS sequence"/>
</dbReference>
<dbReference type="InterPro" id="IPR004919">
    <property type="entry name" value="GmrSD_N"/>
</dbReference>
<accession>A0ABQ0B0U0</accession>
<gene>
    <name evidence="2" type="ORF">F130042H8_29330</name>
</gene>
<keyword evidence="3" id="KW-1185">Reference proteome</keyword>
<organism evidence="2 3">
    <name type="scientific">Enterocloster alcoholdehydrogenati</name>
    <dbReference type="NCBI Taxonomy" id="2547410"/>
    <lineage>
        <taxon>Bacteria</taxon>
        <taxon>Bacillati</taxon>
        <taxon>Bacillota</taxon>
        <taxon>Clostridia</taxon>
        <taxon>Lachnospirales</taxon>
        <taxon>Lachnospiraceae</taxon>
        <taxon>Enterocloster</taxon>
    </lineage>
</organism>
<dbReference type="Pfam" id="PF03235">
    <property type="entry name" value="GmrSD_N"/>
    <property type="match status" value="1"/>
</dbReference>
<proteinExistence type="predicted"/>
<evidence type="ECO:0000313" key="3">
    <source>
        <dbReference type="Proteomes" id="UP001600894"/>
    </source>
</evidence>
<comment type="caution">
    <text evidence="2">The sequence shown here is derived from an EMBL/GenBank/DDBJ whole genome shotgun (WGS) entry which is preliminary data.</text>
</comment>
<evidence type="ECO:0000259" key="1">
    <source>
        <dbReference type="Pfam" id="PF03235"/>
    </source>
</evidence>
<reference evidence="2 3" key="1">
    <citation type="submission" date="2024-04" db="EMBL/GenBank/DDBJ databases">
        <title>Defined microbial consortia suppress multidrug-resistant proinflammatory Enterobacteriaceae via ecological control.</title>
        <authorList>
            <person name="Furuichi M."/>
            <person name="Kawaguchi T."/>
            <person name="Pust M."/>
            <person name="Yasuma K."/>
            <person name="Plichta D."/>
            <person name="Hasegawa N."/>
            <person name="Ohya T."/>
            <person name="Bhattarai S."/>
            <person name="Sasajima S."/>
            <person name="Aoto Y."/>
            <person name="Tuganbaev T."/>
            <person name="Yaginuma M."/>
            <person name="Ueda M."/>
            <person name="Okahashi N."/>
            <person name="Amafuji K."/>
            <person name="Kiridooshi Y."/>
            <person name="Sugita K."/>
            <person name="Strazar M."/>
            <person name="Skelly A."/>
            <person name="Suda W."/>
            <person name="Hattori M."/>
            <person name="Nakamoto N."/>
            <person name="Caballero S."/>
            <person name="Norman J."/>
            <person name="Olle B."/>
            <person name="Tanoue T."/>
            <person name="Arita M."/>
            <person name="Bucci V."/>
            <person name="Atarashi K."/>
            <person name="Xavier R."/>
            <person name="Honda K."/>
        </authorList>
    </citation>
    <scope>NUCLEOTIDE SEQUENCE [LARGE SCALE GENOMIC DNA]</scope>
    <source>
        <strain evidence="3">f13</strain>
    </source>
</reference>
<feature type="domain" description="GmrSD restriction endonucleases N-terminal" evidence="1">
    <location>
        <begin position="11"/>
        <end position="346"/>
    </location>
</feature>
<name>A0ABQ0B0U0_9FIRM</name>
<sequence>MPEPSRSNLVEIINKIERNQILLPDFQREFVWKDEDLQKQLVASVLCKMPVGSILLLKSDPDDYAAKVIGCSKKQVATTQINGEVEFLLDGQQRLTVLTNVFSNIIHDNCPKVSELIAPMALKRRFFLKLPKWNDRPDIEEDWFGIGRLEFPIENPNTDLPPFLTSQILKYIYVESFNANDKKPYNPAERLSISLDQYCISFRDGYLIPMFLMATPVGKSKNSIVLRFGEIVEGVSKAIASEIMTTYVEYMTDTEKYDFTKYIFGNDADDIYNQLDKKQAFEKALDARSKIWATQMKEYLSSCINAIFLDQIVVESSQRARAIDIYENLNRGGVCLNTFDLIMARVAKVNKENFSGRMRKLMMSEKNYPEKVLPDKMRVILSSKIQNRTYNATENTDCYNTSKNEMNAKYVDIFLDVLSIYSYVPDLRPDAIKLDYIKKWFILNLKPEQINQNCDKTITAIDRAMFFLQTRCGIRTLQEVNYALVVVLIAVVFLEDEYFYDRDVHDLLEGWYWSVLFSGEYDKDQNTTFISNLKNMLKTVKKQSKADWIESIKKNVFSMTNFSEKSLLLMDKVSEDRYPKRVMTSFVCQYMLAQTYPDMFDANKTVSVFCSDAATLEAHHVIPLGAAKKVGEVTADLRKDPKHICNSPLNFVLITKEANKIISDDALDVYAKKITPGAKSALNITSYVSEDSASTKEKIHSILDNRFEMLNGNVVTTINNKLTNWR</sequence>
<dbReference type="PANTHER" id="PTHR37292">
    <property type="entry name" value="VNG6097C"/>
    <property type="match status" value="1"/>
</dbReference>
<protein>
    <recommendedName>
        <fullName evidence="1">GmrSD restriction endonucleases N-terminal domain-containing protein</fullName>
    </recommendedName>
</protein>
<dbReference type="PANTHER" id="PTHR37292:SF2">
    <property type="entry name" value="DUF262 DOMAIN-CONTAINING PROTEIN"/>
    <property type="match status" value="1"/>
</dbReference>
<evidence type="ECO:0000313" key="2">
    <source>
        <dbReference type="EMBL" id="GAA6269873.1"/>
    </source>
</evidence>
<dbReference type="RefSeq" id="WP_390470607.1">
    <property type="nucleotide sequence ID" value="NZ_BAABXL010000001.1"/>
</dbReference>